<evidence type="ECO:0000259" key="4">
    <source>
        <dbReference type="Pfam" id="PF25954"/>
    </source>
</evidence>
<dbReference type="Gene3D" id="2.40.30.170">
    <property type="match status" value="1"/>
</dbReference>
<dbReference type="SUPFAM" id="SSF111369">
    <property type="entry name" value="HlyD-like secretion proteins"/>
    <property type="match status" value="1"/>
</dbReference>
<dbReference type="Gene3D" id="2.40.420.20">
    <property type="match status" value="1"/>
</dbReference>
<dbReference type="PANTHER" id="PTHR30469:SF15">
    <property type="entry name" value="HLYD FAMILY OF SECRETION PROTEINS"/>
    <property type="match status" value="1"/>
</dbReference>
<dbReference type="InterPro" id="IPR058625">
    <property type="entry name" value="MdtA-like_BSH"/>
</dbReference>
<keyword evidence="2" id="KW-0175">Coiled coil</keyword>
<accession>E8LG96</accession>
<dbReference type="GO" id="GO:1990281">
    <property type="term" value="C:efflux pump complex"/>
    <property type="evidence" value="ECO:0007669"/>
    <property type="project" value="TreeGrafter"/>
</dbReference>
<evidence type="ECO:0000313" key="5">
    <source>
        <dbReference type="EMBL" id="EFY04052.1"/>
    </source>
</evidence>
<keyword evidence="6" id="KW-1185">Reference proteome</keyword>
<dbReference type="EMBL" id="AEVN01000102">
    <property type="protein sequence ID" value="EFY04052.1"/>
    <property type="molecule type" value="Genomic_DNA"/>
</dbReference>
<feature type="coiled-coil region" evidence="2">
    <location>
        <begin position="153"/>
        <end position="180"/>
    </location>
</feature>
<comment type="similarity">
    <text evidence="1">Belongs to the membrane fusion protein (MFP) (TC 8.A.1) family.</text>
</comment>
<dbReference type="Pfam" id="PF25917">
    <property type="entry name" value="BSH_RND"/>
    <property type="match status" value="1"/>
</dbReference>
<dbReference type="RefSeq" id="WP_009146248.1">
    <property type="nucleotide sequence ID" value="NZ_GL830930.1"/>
</dbReference>
<comment type="caution">
    <text evidence="5">The sequence shown here is derived from an EMBL/GenBank/DDBJ whole genome shotgun (WGS) entry which is preliminary data.</text>
</comment>
<dbReference type="Gene3D" id="1.10.287.470">
    <property type="entry name" value="Helix hairpin bin"/>
    <property type="match status" value="1"/>
</dbReference>
<evidence type="ECO:0000259" key="3">
    <source>
        <dbReference type="Pfam" id="PF25917"/>
    </source>
</evidence>
<proteinExistence type="inferred from homology"/>
<dbReference type="GO" id="GO:0015562">
    <property type="term" value="F:efflux transmembrane transporter activity"/>
    <property type="evidence" value="ECO:0007669"/>
    <property type="project" value="TreeGrafter"/>
</dbReference>
<dbReference type="Proteomes" id="UP000004923">
    <property type="component" value="Unassembled WGS sequence"/>
</dbReference>
<dbReference type="eggNOG" id="COG0845">
    <property type="taxonomic scope" value="Bacteria"/>
</dbReference>
<evidence type="ECO:0000256" key="1">
    <source>
        <dbReference type="ARBA" id="ARBA00009477"/>
    </source>
</evidence>
<dbReference type="Gene3D" id="2.40.50.100">
    <property type="match status" value="1"/>
</dbReference>
<dbReference type="HOGENOM" id="CLU_018816_1_0_9"/>
<dbReference type="NCBIfam" id="TIGR01730">
    <property type="entry name" value="RND_mfp"/>
    <property type="match status" value="1"/>
</dbReference>
<feature type="domain" description="Multidrug resistance protein MdtA-like barrel-sandwich hybrid" evidence="3">
    <location>
        <begin position="81"/>
        <end position="215"/>
    </location>
</feature>
<dbReference type="Pfam" id="PF25954">
    <property type="entry name" value="Beta-barrel_RND_2"/>
    <property type="match status" value="1"/>
</dbReference>
<organism evidence="5 6">
    <name type="scientific">Phascolarctobacterium succinatutens YIT 12067</name>
    <dbReference type="NCBI Taxonomy" id="626939"/>
    <lineage>
        <taxon>Bacteria</taxon>
        <taxon>Bacillati</taxon>
        <taxon>Bacillota</taxon>
        <taxon>Negativicutes</taxon>
        <taxon>Acidaminococcales</taxon>
        <taxon>Acidaminococcaceae</taxon>
        <taxon>Phascolarctobacterium</taxon>
    </lineage>
</organism>
<sequence>MQSIMEKLPKLPDKKKLVAGAAVVVLAAAGWQLYSSIMHKPQEANYIPIVRTMTIGESIADSSTVYPGEVRGRYESQLAFQTAGRIASRLVNVGDRVHAGQILMTIDPKDVNQSVEAANAQLASAIANQKLAADNAARFNKLYAGGAVSEATRDQYNTQLEAANAALRQAQANANASGNQLSYTQLTSDADGVVAAITGEAGQVTAAGTPMVTIVRSGEREIQINVPENVKLSVGQQAEISFWALPDVTAKGTVREISPIADSITRTYKVRVAVPQLPAAAKLGMTAKVSFKDAAASEDEIVIPATALYQVNGKTQVWLVRNNRAVLQDVKVAGYVGNNVRLSGGLNKGDILITAGLSKLVDNQQVRLTKGGDI</sequence>
<evidence type="ECO:0000256" key="2">
    <source>
        <dbReference type="SAM" id="Coils"/>
    </source>
</evidence>
<dbReference type="PANTHER" id="PTHR30469">
    <property type="entry name" value="MULTIDRUG RESISTANCE PROTEIN MDTA"/>
    <property type="match status" value="1"/>
</dbReference>
<reference evidence="5 6" key="1">
    <citation type="submission" date="2011-01" db="EMBL/GenBank/DDBJ databases">
        <authorList>
            <person name="Weinstock G."/>
            <person name="Sodergren E."/>
            <person name="Clifton S."/>
            <person name="Fulton L."/>
            <person name="Fulton B."/>
            <person name="Courtney L."/>
            <person name="Fronick C."/>
            <person name="Harrison M."/>
            <person name="Strong C."/>
            <person name="Farmer C."/>
            <person name="Delahaunty K."/>
            <person name="Markovic C."/>
            <person name="Hall O."/>
            <person name="Minx P."/>
            <person name="Tomlinson C."/>
            <person name="Mitreva M."/>
            <person name="Hou S."/>
            <person name="Chen J."/>
            <person name="Wollam A."/>
            <person name="Pepin K.H."/>
            <person name="Johnson M."/>
            <person name="Bhonagiri V."/>
            <person name="Zhang X."/>
            <person name="Suruliraj S."/>
            <person name="Warren W."/>
            <person name="Chinwalla A."/>
            <person name="Mardis E.R."/>
            <person name="Wilson R.K."/>
        </authorList>
    </citation>
    <scope>NUCLEOTIDE SEQUENCE [LARGE SCALE GENOMIC DNA]</scope>
    <source>
        <strain evidence="5 6">YIT 12067</strain>
    </source>
</reference>
<evidence type="ECO:0000313" key="6">
    <source>
        <dbReference type="Proteomes" id="UP000004923"/>
    </source>
</evidence>
<gene>
    <name evidence="5" type="ORF">HMPREF9443_01912</name>
</gene>
<dbReference type="AlphaFoldDB" id="E8LG96"/>
<dbReference type="OrthoDB" id="9813967at2"/>
<protein>
    <submittedName>
        <fullName evidence="5">Efflux transporter, RND family, MFP subunit</fullName>
    </submittedName>
</protein>
<feature type="domain" description="CusB-like beta-barrel" evidence="4">
    <location>
        <begin position="223"/>
        <end position="294"/>
    </location>
</feature>
<dbReference type="InterPro" id="IPR058792">
    <property type="entry name" value="Beta-barrel_RND_2"/>
</dbReference>
<dbReference type="InterPro" id="IPR006143">
    <property type="entry name" value="RND_pump_MFP"/>
</dbReference>
<name>E8LG96_9FIRM</name>